<evidence type="ECO:0000313" key="3">
    <source>
        <dbReference type="Proteomes" id="UP001141552"/>
    </source>
</evidence>
<keyword evidence="1" id="KW-0472">Membrane</keyword>
<protein>
    <submittedName>
        <fullName evidence="2">Uncharacterized protein</fullName>
    </submittedName>
</protein>
<gene>
    <name evidence="2" type="ORF">Tsubulata_033154</name>
</gene>
<dbReference type="Proteomes" id="UP001141552">
    <property type="component" value="Unassembled WGS sequence"/>
</dbReference>
<evidence type="ECO:0000256" key="1">
    <source>
        <dbReference type="SAM" id="Phobius"/>
    </source>
</evidence>
<accession>A0A9Q0G090</accession>
<feature type="transmembrane region" description="Helical" evidence="1">
    <location>
        <begin position="30"/>
        <end position="46"/>
    </location>
</feature>
<dbReference type="AlphaFoldDB" id="A0A9Q0G090"/>
<keyword evidence="1" id="KW-1133">Transmembrane helix</keyword>
<sequence length="70" mass="8252">MFGSGWKLAWTFFCFNYAIPSSNSYDFFEFMLSPYSIYLYMYYLIFQSSTLSKYNLSGACSYNLASLFEL</sequence>
<comment type="caution">
    <text evidence="2">The sequence shown here is derived from an EMBL/GenBank/DDBJ whole genome shotgun (WGS) entry which is preliminary data.</text>
</comment>
<proteinExistence type="predicted"/>
<organism evidence="2 3">
    <name type="scientific">Turnera subulata</name>
    <dbReference type="NCBI Taxonomy" id="218843"/>
    <lineage>
        <taxon>Eukaryota</taxon>
        <taxon>Viridiplantae</taxon>
        <taxon>Streptophyta</taxon>
        <taxon>Embryophyta</taxon>
        <taxon>Tracheophyta</taxon>
        <taxon>Spermatophyta</taxon>
        <taxon>Magnoliopsida</taxon>
        <taxon>eudicotyledons</taxon>
        <taxon>Gunneridae</taxon>
        <taxon>Pentapetalae</taxon>
        <taxon>rosids</taxon>
        <taxon>fabids</taxon>
        <taxon>Malpighiales</taxon>
        <taxon>Passifloraceae</taxon>
        <taxon>Turnera</taxon>
    </lineage>
</organism>
<evidence type="ECO:0000313" key="2">
    <source>
        <dbReference type="EMBL" id="KAJ4839979.1"/>
    </source>
</evidence>
<dbReference type="EMBL" id="JAKUCV010003152">
    <property type="protein sequence ID" value="KAJ4839979.1"/>
    <property type="molecule type" value="Genomic_DNA"/>
</dbReference>
<keyword evidence="3" id="KW-1185">Reference proteome</keyword>
<name>A0A9Q0G090_9ROSI</name>
<reference evidence="2" key="1">
    <citation type="submission" date="2022-02" db="EMBL/GenBank/DDBJ databases">
        <authorList>
            <person name="Henning P.M."/>
            <person name="McCubbin A.G."/>
            <person name="Shore J.S."/>
        </authorList>
    </citation>
    <scope>NUCLEOTIDE SEQUENCE</scope>
    <source>
        <strain evidence="2">F60SS</strain>
        <tissue evidence="2">Leaves</tissue>
    </source>
</reference>
<keyword evidence="1" id="KW-0812">Transmembrane</keyword>
<reference evidence="2" key="2">
    <citation type="journal article" date="2023" name="Plants (Basel)">
        <title>Annotation of the Turnera subulata (Passifloraceae) Draft Genome Reveals the S-Locus Evolved after the Divergence of Turneroideae from Passifloroideae in a Stepwise Manner.</title>
        <authorList>
            <person name="Henning P.M."/>
            <person name="Roalson E.H."/>
            <person name="Mir W."/>
            <person name="McCubbin A.G."/>
            <person name="Shore J.S."/>
        </authorList>
    </citation>
    <scope>NUCLEOTIDE SEQUENCE</scope>
    <source>
        <strain evidence="2">F60SS</strain>
    </source>
</reference>